<comment type="caution">
    <text evidence="1">The sequence shown here is derived from an EMBL/GenBank/DDBJ whole genome shotgun (WGS) entry which is preliminary data.</text>
</comment>
<dbReference type="Proteomes" id="UP001341840">
    <property type="component" value="Unassembled WGS sequence"/>
</dbReference>
<evidence type="ECO:0000313" key="2">
    <source>
        <dbReference type="Proteomes" id="UP001341840"/>
    </source>
</evidence>
<name>A0ABU6VRM4_9FABA</name>
<keyword evidence="2" id="KW-1185">Reference proteome</keyword>
<protein>
    <submittedName>
        <fullName evidence="1">Uncharacterized protein</fullName>
    </submittedName>
</protein>
<reference evidence="1 2" key="1">
    <citation type="journal article" date="2023" name="Plants (Basel)">
        <title>Bridging the Gap: Combining Genomics and Transcriptomics Approaches to Understand Stylosanthes scabra, an Orphan Legume from the Brazilian Caatinga.</title>
        <authorList>
            <person name="Ferreira-Neto J.R.C."/>
            <person name="da Silva M.D."/>
            <person name="Binneck E."/>
            <person name="de Melo N.F."/>
            <person name="da Silva R.H."/>
            <person name="de Melo A.L.T.M."/>
            <person name="Pandolfi V."/>
            <person name="Bustamante F.O."/>
            <person name="Brasileiro-Vidal A.C."/>
            <person name="Benko-Iseppon A.M."/>
        </authorList>
    </citation>
    <scope>NUCLEOTIDE SEQUENCE [LARGE SCALE GENOMIC DNA]</scope>
    <source>
        <tissue evidence="1">Leaves</tissue>
    </source>
</reference>
<sequence length="75" mass="8219">MMEQQQARDAVKGPRPPKACTCRVFEKRWTVWRQSADVESMPFSTLVRLQATLIACSLGALSSRGNCLIASSSCG</sequence>
<evidence type="ECO:0000313" key="1">
    <source>
        <dbReference type="EMBL" id="MED6175040.1"/>
    </source>
</evidence>
<proteinExistence type="predicted"/>
<organism evidence="1 2">
    <name type="scientific">Stylosanthes scabra</name>
    <dbReference type="NCBI Taxonomy" id="79078"/>
    <lineage>
        <taxon>Eukaryota</taxon>
        <taxon>Viridiplantae</taxon>
        <taxon>Streptophyta</taxon>
        <taxon>Embryophyta</taxon>
        <taxon>Tracheophyta</taxon>
        <taxon>Spermatophyta</taxon>
        <taxon>Magnoliopsida</taxon>
        <taxon>eudicotyledons</taxon>
        <taxon>Gunneridae</taxon>
        <taxon>Pentapetalae</taxon>
        <taxon>rosids</taxon>
        <taxon>fabids</taxon>
        <taxon>Fabales</taxon>
        <taxon>Fabaceae</taxon>
        <taxon>Papilionoideae</taxon>
        <taxon>50 kb inversion clade</taxon>
        <taxon>dalbergioids sensu lato</taxon>
        <taxon>Dalbergieae</taxon>
        <taxon>Pterocarpus clade</taxon>
        <taxon>Stylosanthes</taxon>
    </lineage>
</organism>
<dbReference type="EMBL" id="JASCZI010151972">
    <property type="protein sequence ID" value="MED6175040.1"/>
    <property type="molecule type" value="Genomic_DNA"/>
</dbReference>
<gene>
    <name evidence="1" type="ORF">PIB30_074782</name>
</gene>
<accession>A0ABU6VRM4</accession>